<dbReference type="GO" id="GO:0003677">
    <property type="term" value="F:DNA binding"/>
    <property type="evidence" value="ECO:0007669"/>
    <property type="project" value="InterPro"/>
</dbReference>
<dbReference type="SUPFAM" id="SSF53041">
    <property type="entry name" value="Resolvase-like"/>
    <property type="match status" value="1"/>
</dbReference>
<dbReference type="SUPFAM" id="SSF46689">
    <property type="entry name" value="Homeodomain-like"/>
    <property type="match status" value="1"/>
</dbReference>
<protein>
    <submittedName>
        <fullName evidence="2">Hin recombinase</fullName>
    </submittedName>
</protein>
<organism evidence="2 3">
    <name type="scientific">Bacillus cereus</name>
    <dbReference type="NCBI Taxonomy" id="1396"/>
    <lineage>
        <taxon>Bacteria</taxon>
        <taxon>Bacillati</taxon>
        <taxon>Bacillota</taxon>
        <taxon>Bacilli</taxon>
        <taxon>Bacillales</taxon>
        <taxon>Bacillaceae</taxon>
        <taxon>Bacillus</taxon>
        <taxon>Bacillus cereus group</taxon>
    </lineage>
</organism>
<dbReference type="InterPro" id="IPR009057">
    <property type="entry name" value="Homeodomain-like_sf"/>
</dbReference>
<dbReference type="GO" id="GO:0000150">
    <property type="term" value="F:DNA strand exchange activity"/>
    <property type="evidence" value="ECO:0007669"/>
    <property type="project" value="InterPro"/>
</dbReference>
<reference evidence="2 3" key="1">
    <citation type="submission" date="2017-09" db="EMBL/GenBank/DDBJ databases">
        <title>Large-scale bioinformatics analysis of Bacillus genomes uncovers conserved roles of natural products in bacterial physiology.</title>
        <authorList>
            <consortium name="Agbiome Team Llc"/>
            <person name="Bleich R.M."/>
            <person name="Grubbs K.J."/>
            <person name="Santa Maria K.C."/>
            <person name="Allen S.E."/>
            <person name="Farag S."/>
            <person name="Shank E.A."/>
            <person name="Bowers A."/>
        </authorList>
    </citation>
    <scope>NUCLEOTIDE SEQUENCE [LARGE SCALE GENOMIC DNA]</scope>
    <source>
        <strain evidence="2 3">AFS061806</strain>
    </source>
</reference>
<dbReference type="Gene3D" id="6.10.250.10">
    <property type="match status" value="1"/>
</dbReference>
<comment type="caution">
    <text evidence="2">The sequence shown here is derived from an EMBL/GenBank/DDBJ whole genome shotgun (WGS) entry which is preliminary data.</text>
</comment>
<name>A0A2B9MLF2_BACCE</name>
<dbReference type="Pfam" id="PF02796">
    <property type="entry name" value="HTH_7"/>
    <property type="match status" value="1"/>
</dbReference>
<dbReference type="CDD" id="cd00569">
    <property type="entry name" value="HTH_Hin_like"/>
    <property type="match status" value="1"/>
</dbReference>
<dbReference type="InterPro" id="IPR006120">
    <property type="entry name" value="Resolvase_HTH_dom"/>
</dbReference>
<evidence type="ECO:0000313" key="3">
    <source>
        <dbReference type="Proteomes" id="UP000224076"/>
    </source>
</evidence>
<dbReference type="Proteomes" id="UP000224076">
    <property type="component" value="Unassembled WGS sequence"/>
</dbReference>
<dbReference type="PROSITE" id="PS51736">
    <property type="entry name" value="RECOMBINASES_3"/>
    <property type="match status" value="1"/>
</dbReference>
<comment type="similarity">
    <text evidence="1">Belongs to the site-specific recombinase resolvase family.</text>
</comment>
<dbReference type="InterPro" id="IPR006119">
    <property type="entry name" value="Resolv_N"/>
</dbReference>
<proteinExistence type="inferred from homology"/>
<dbReference type="InterPro" id="IPR036162">
    <property type="entry name" value="Resolvase-like_N_sf"/>
</dbReference>
<dbReference type="AlphaFoldDB" id="A0A2B9MLF2"/>
<dbReference type="EMBL" id="NVDG01000038">
    <property type="protein sequence ID" value="PFU39513.1"/>
    <property type="molecule type" value="Genomic_DNA"/>
</dbReference>
<gene>
    <name evidence="2" type="ORF">COK86_22080</name>
</gene>
<sequence>MTTKVMVTILSLFADIERSYILERTQAGRMKYVENGGKLERTPKINKSKTDLILELLDQGKTKQEIANFLNVDRTTIYRTLKRNGY</sequence>
<evidence type="ECO:0000256" key="1">
    <source>
        <dbReference type="ARBA" id="ARBA00009913"/>
    </source>
</evidence>
<evidence type="ECO:0000313" key="2">
    <source>
        <dbReference type="EMBL" id="PFU39513.1"/>
    </source>
</evidence>
<accession>A0A2B9MLF2</accession>
<dbReference type="Gene3D" id="1.10.10.60">
    <property type="entry name" value="Homeodomain-like"/>
    <property type="match status" value="1"/>
</dbReference>